<name>A0A1Y2M2S4_EPING</name>
<evidence type="ECO:0000313" key="1">
    <source>
        <dbReference type="EMBL" id="OSS50426.1"/>
    </source>
</evidence>
<dbReference type="Pfam" id="PF12311">
    <property type="entry name" value="DUF3632"/>
    <property type="match status" value="1"/>
</dbReference>
<sequence>MPQSEDKKNKIAEILSSNIDEASQIDQIAKVRGWFRPEENSAYYPTIQKYLEGEIDLDTVTSQLFEKIDRQIIARKLNDVYFVDLWYSIIHSAKRVSFRKPEENGEFGLDSLAKLTGLLRAFRDHKVKDHEEYSHLYSSLCDFKMACDESFNDAPEPYASEVEIDAWTNVNFFFSRVTAEGLMDLSMYAIWTMRQALEDEQQDDVEGTAAQKYNVYVPAAAAWVLGFGHNLYKKEKDLTPTDRKYGNPAKGGALWKGKAEFSKERWALWKERFAVVSKMDEVSDKTRHISKDALQAMERAETYN</sequence>
<dbReference type="Proteomes" id="UP000193240">
    <property type="component" value="Unassembled WGS sequence"/>
</dbReference>
<evidence type="ECO:0000313" key="2">
    <source>
        <dbReference type="Proteomes" id="UP000193240"/>
    </source>
</evidence>
<reference evidence="1 2" key="1">
    <citation type="journal article" date="2017" name="Genome Announc.">
        <title>Genome sequence of the saprophytic ascomycete Epicoccum nigrum ICMP 19927 strain isolated from New Zealand.</title>
        <authorList>
            <person name="Fokin M."/>
            <person name="Fleetwood D."/>
            <person name="Weir B.S."/>
            <person name="Villas-Boas S.G."/>
        </authorList>
    </citation>
    <scope>NUCLEOTIDE SEQUENCE [LARGE SCALE GENOMIC DNA]</scope>
    <source>
        <strain evidence="1 2">ICMP 19927</strain>
    </source>
</reference>
<dbReference type="InterPro" id="IPR022085">
    <property type="entry name" value="OpdG"/>
</dbReference>
<dbReference type="PANTHER" id="PTHR38797:SF4">
    <property type="entry name" value="NUCLEAR PORE COMPLEX PROTEIN NUP85"/>
    <property type="match status" value="1"/>
</dbReference>
<dbReference type="InterPro" id="IPR053204">
    <property type="entry name" value="Oxopyrrolidines_Biosynth-assoc"/>
</dbReference>
<dbReference type="AlphaFoldDB" id="A0A1Y2M2S4"/>
<proteinExistence type="predicted"/>
<protein>
    <submittedName>
        <fullName evidence="1">Uncharacterized protein</fullName>
    </submittedName>
</protein>
<dbReference type="PANTHER" id="PTHR38797">
    <property type="entry name" value="NUCLEAR PORE COMPLEX PROTEIN NUP85-RELATED"/>
    <property type="match status" value="1"/>
</dbReference>
<organism evidence="1 2">
    <name type="scientific">Epicoccum nigrum</name>
    <name type="common">Soil fungus</name>
    <name type="synonym">Epicoccum purpurascens</name>
    <dbReference type="NCBI Taxonomy" id="105696"/>
    <lineage>
        <taxon>Eukaryota</taxon>
        <taxon>Fungi</taxon>
        <taxon>Dikarya</taxon>
        <taxon>Ascomycota</taxon>
        <taxon>Pezizomycotina</taxon>
        <taxon>Dothideomycetes</taxon>
        <taxon>Pleosporomycetidae</taxon>
        <taxon>Pleosporales</taxon>
        <taxon>Pleosporineae</taxon>
        <taxon>Didymellaceae</taxon>
        <taxon>Epicoccum</taxon>
    </lineage>
</organism>
<dbReference type="STRING" id="105696.A0A1Y2M2S4"/>
<dbReference type="OMA" id="EFSKERW"/>
<gene>
    <name evidence="1" type="ORF">B5807_04858</name>
</gene>
<dbReference type="InParanoid" id="A0A1Y2M2S4"/>
<accession>A0A1Y2M2S4</accession>
<keyword evidence="2" id="KW-1185">Reference proteome</keyword>
<dbReference type="EMBL" id="KZ107842">
    <property type="protein sequence ID" value="OSS50426.1"/>
    <property type="molecule type" value="Genomic_DNA"/>
</dbReference>